<gene>
    <name evidence="1" type="ORF">EDB95_2760</name>
</gene>
<accession>A0A4R8DUX4</accession>
<organism evidence="1 2">
    <name type="scientific">Dinghuibacter silviterrae</name>
    <dbReference type="NCBI Taxonomy" id="1539049"/>
    <lineage>
        <taxon>Bacteria</taxon>
        <taxon>Pseudomonadati</taxon>
        <taxon>Bacteroidota</taxon>
        <taxon>Chitinophagia</taxon>
        <taxon>Chitinophagales</taxon>
        <taxon>Chitinophagaceae</taxon>
        <taxon>Dinghuibacter</taxon>
    </lineage>
</organism>
<dbReference type="EMBL" id="SODV01000001">
    <property type="protein sequence ID" value="TDX01718.1"/>
    <property type="molecule type" value="Genomic_DNA"/>
</dbReference>
<dbReference type="AlphaFoldDB" id="A0A4R8DUX4"/>
<proteinExistence type="predicted"/>
<comment type="caution">
    <text evidence="1">The sequence shown here is derived from an EMBL/GenBank/DDBJ whole genome shotgun (WGS) entry which is preliminary data.</text>
</comment>
<keyword evidence="2" id="KW-1185">Reference proteome</keyword>
<dbReference type="Proteomes" id="UP000294498">
    <property type="component" value="Unassembled WGS sequence"/>
</dbReference>
<reference evidence="1 2" key="1">
    <citation type="submission" date="2019-03" db="EMBL/GenBank/DDBJ databases">
        <title>Genomic Encyclopedia of Type Strains, Phase IV (KMG-IV): sequencing the most valuable type-strain genomes for metagenomic binning, comparative biology and taxonomic classification.</title>
        <authorList>
            <person name="Goeker M."/>
        </authorList>
    </citation>
    <scope>NUCLEOTIDE SEQUENCE [LARGE SCALE GENOMIC DNA]</scope>
    <source>
        <strain evidence="1 2">DSM 100059</strain>
    </source>
</reference>
<evidence type="ECO:0000313" key="2">
    <source>
        <dbReference type="Proteomes" id="UP000294498"/>
    </source>
</evidence>
<sequence length="538" mass="56378">MMNRASVVALGLSYTKTIVFMKRLLFAALLLLMGECGFAQLKIGSNPSTINKSSILELESTRQGLLLPRIPGANLTTAPLSTAPDGMIIYVTDSTSLFIRKNGLWQRMSADSVANAKNWNTTGNAGLDSTVNFLGTTDAQPLIVKTNGAERLRVTSNGNLKVASGTVPVGSNQVQVMVIDTSTGTIVQRSLSAAAFDNAIVSLNGLRDSVQNFAVDSAQTTDFTITSSNGVHTFNIPTQNGNGVTSRGLLSYHDWLRFDSAYRFQILHTLFSTAPDSTGMTLSNGTLILHAADATHPGGVDTTTQTFGGAKTFNGNVVANQNATVNGNLVLTNTPQAPANDSVSVLIQAANGTVQQRTIGLAAFKQLVTGTDSGTVKDIHIDSSSATQTVIDIPDASPTVRGVVNHTSGQSFGGYKNFKDSLAVGLATGTTANSTFQVNGSIGSNITKVTGNYTVAATDNTVLADATSAAITITLPNPGTINGRIYTIKKIGTGGIDNALTITPTSGTIDGGANYIIYNDWTFVCLQTDGTNWYVIKK</sequence>
<evidence type="ECO:0000313" key="1">
    <source>
        <dbReference type="EMBL" id="TDX01718.1"/>
    </source>
</evidence>
<protein>
    <submittedName>
        <fullName evidence="1">Uncharacterized protein</fullName>
    </submittedName>
</protein>
<name>A0A4R8DUX4_9BACT</name>